<evidence type="ECO:0000256" key="8">
    <source>
        <dbReference type="ARBA" id="ARBA00022777"/>
    </source>
</evidence>
<keyword evidence="8 14" id="KW-0418">Kinase</keyword>
<comment type="caution">
    <text evidence="14">The sequence shown here is derived from an EMBL/GenBank/DDBJ whole genome shotgun (WGS) entry which is preliminary data.</text>
</comment>
<dbReference type="RefSeq" id="WP_120752030.1">
    <property type="nucleotide sequence ID" value="NZ_RBAH01000055.1"/>
</dbReference>
<evidence type="ECO:0000256" key="12">
    <source>
        <dbReference type="ARBA" id="ARBA00023136"/>
    </source>
</evidence>
<dbReference type="InterPro" id="IPR036890">
    <property type="entry name" value="HATPase_C_sf"/>
</dbReference>
<accession>A0A3B0AJN0</accession>
<organism evidence="14 15">
    <name type="scientific">Paenibacillus ginsengarvi</name>
    <dbReference type="NCBI Taxonomy" id="400777"/>
    <lineage>
        <taxon>Bacteria</taxon>
        <taxon>Bacillati</taxon>
        <taxon>Bacillota</taxon>
        <taxon>Bacilli</taxon>
        <taxon>Bacillales</taxon>
        <taxon>Paenibacillaceae</taxon>
        <taxon>Paenibacillus</taxon>
    </lineage>
</organism>
<dbReference type="Proteomes" id="UP000282311">
    <property type="component" value="Unassembled WGS sequence"/>
</dbReference>
<keyword evidence="4" id="KW-0597">Phosphoprotein</keyword>
<comment type="catalytic activity">
    <reaction evidence="1">
        <text>ATP + protein L-histidine = ADP + protein N-phospho-L-histidine.</text>
        <dbReference type="EC" id="2.7.13.3"/>
    </reaction>
</comment>
<dbReference type="PANTHER" id="PTHR45453:SF1">
    <property type="entry name" value="PHOSPHATE REGULON SENSOR PROTEIN PHOR"/>
    <property type="match status" value="1"/>
</dbReference>
<dbReference type="InterPro" id="IPR005467">
    <property type="entry name" value="His_kinase_dom"/>
</dbReference>
<dbReference type="GO" id="GO:0005886">
    <property type="term" value="C:plasma membrane"/>
    <property type="evidence" value="ECO:0007669"/>
    <property type="project" value="TreeGrafter"/>
</dbReference>
<dbReference type="PANTHER" id="PTHR45453">
    <property type="entry name" value="PHOSPHATE REGULON SENSOR PROTEIN PHOR"/>
    <property type="match status" value="1"/>
</dbReference>
<name>A0A3B0AJN0_9BACL</name>
<dbReference type="CDD" id="cd00082">
    <property type="entry name" value="HisKA"/>
    <property type="match status" value="1"/>
</dbReference>
<dbReference type="InterPro" id="IPR003661">
    <property type="entry name" value="HisK_dim/P_dom"/>
</dbReference>
<dbReference type="SMART" id="SM00387">
    <property type="entry name" value="HATPase_c"/>
    <property type="match status" value="1"/>
</dbReference>
<dbReference type="Gene3D" id="1.10.287.130">
    <property type="match status" value="1"/>
</dbReference>
<dbReference type="FunFam" id="3.30.565.10:FF:000013">
    <property type="entry name" value="Two-component sensor histidine kinase"/>
    <property type="match status" value="1"/>
</dbReference>
<proteinExistence type="predicted"/>
<dbReference type="SMART" id="SM00388">
    <property type="entry name" value="HisKA"/>
    <property type="match status" value="1"/>
</dbReference>
<keyword evidence="6" id="KW-0812">Transmembrane</keyword>
<dbReference type="Gene3D" id="3.30.565.10">
    <property type="entry name" value="Histidine kinase-like ATPase, C-terminal domain"/>
    <property type="match status" value="1"/>
</dbReference>
<sequence length="310" mass="35693">MWMLVIAAAVLLVMFWMRRRRETSDLRKISEVLEDVLTGNPNRRFRIRAANRSIRTLCEQLNLLLDQHQSTFKKAQFLEQSREQMISNMSHDLQTPLATMLGYVEALHSDASSLSQEERSKYLLVVLQKGERLSRLFREFFQLAKLEADDTLHKLVQVNLPEKVDEIASAFDREFENNAIEPQIDIPFEAVYVWGEPHFIERILYNLISNAIRYGKSGGVIGISLRRDRELVWIDVWDRGPGIRSADLPHIFERLYTGEASRNSGLQGNGLGLTIAKKLAEKQNGEIRVESLPNERTTFSFGLRPYTLSS</sequence>
<evidence type="ECO:0000256" key="9">
    <source>
        <dbReference type="ARBA" id="ARBA00022840"/>
    </source>
</evidence>
<dbReference type="OrthoDB" id="9792991at2"/>
<feature type="domain" description="Histidine kinase" evidence="13">
    <location>
        <begin position="88"/>
        <end position="307"/>
    </location>
</feature>
<dbReference type="SUPFAM" id="SSF47384">
    <property type="entry name" value="Homodimeric domain of signal transducing histidine kinase"/>
    <property type="match status" value="1"/>
</dbReference>
<evidence type="ECO:0000313" key="15">
    <source>
        <dbReference type="Proteomes" id="UP000282311"/>
    </source>
</evidence>
<evidence type="ECO:0000256" key="3">
    <source>
        <dbReference type="ARBA" id="ARBA00012438"/>
    </source>
</evidence>
<evidence type="ECO:0000256" key="1">
    <source>
        <dbReference type="ARBA" id="ARBA00000085"/>
    </source>
</evidence>
<dbReference type="PRINTS" id="PR00344">
    <property type="entry name" value="BCTRLSENSOR"/>
</dbReference>
<dbReference type="Pfam" id="PF02518">
    <property type="entry name" value="HATPase_c"/>
    <property type="match status" value="1"/>
</dbReference>
<comment type="subcellular location">
    <subcellularLocation>
        <location evidence="2">Membrane</location>
    </subcellularLocation>
</comment>
<evidence type="ECO:0000259" key="13">
    <source>
        <dbReference type="PROSITE" id="PS50109"/>
    </source>
</evidence>
<keyword evidence="10" id="KW-1133">Transmembrane helix</keyword>
<dbReference type="PROSITE" id="PS50109">
    <property type="entry name" value="HIS_KIN"/>
    <property type="match status" value="1"/>
</dbReference>
<dbReference type="InterPro" id="IPR036097">
    <property type="entry name" value="HisK_dim/P_sf"/>
</dbReference>
<evidence type="ECO:0000256" key="6">
    <source>
        <dbReference type="ARBA" id="ARBA00022692"/>
    </source>
</evidence>
<evidence type="ECO:0000256" key="10">
    <source>
        <dbReference type="ARBA" id="ARBA00022989"/>
    </source>
</evidence>
<dbReference type="AlphaFoldDB" id="A0A3B0AJN0"/>
<gene>
    <name evidence="14" type="ORF">D7M11_35670</name>
</gene>
<dbReference type="GO" id="GO:0005524">
    <property type="term" value="F:ATP binding"/>
    <property type="evidence" value="ECO:0007669"/>
    <property type="project" value="UniProtKB-KW"/>
</dbReference>
<dbReference type="GO" id="GO:0004721">
    <property type="term" value="F:phosphoprotein phosphatase activity"/>
    <property type="evidence" value="ECO:0007669"/>
    <property type="project" value="TreeGrafter"/>
</dbReference>
<protein>
    <recommendedName>
        <fullName evidence="3">histidine kinase</fullName>
        <ecNumber evidence="3">2.7.13.3</ecNumber>
    </recommendedName>
</protein>
<evidence type="ECO:0000256" key="11">
    <source>
        <dbReference type="ARBA" id="ARBA00023012"/>
    </source>
</evidence>
<evidence type="ECO:0000256" key="7">
    <source>
        <dbReference type="ARBA" id="ARBA00022741"/>
    </source>
</evidence>
<evidence type="ECO:0000256" key="4">
    <source>
        <dbReference type="ARBA" id="ARBA00022553"/>
    </source>
</evidence>
<dbReference type="GO" id="GO:0000155">
    <property type="term" value="F:phosphorelay sensor kinase activity"/>
    <property type="evidence" value="ECO:0007669"/>
    <property type="project" value="InterPro"/>
</dbReference>
<keyword evidence="9" id="KW-0067">ATP-binding</keyword>
<evidence type="ECO:0000256" key="2">
    <source>
        <dbReference type="ARBA" id="ARBA00004370"/>
    </source>
</evidence>
<reference evidence="14 15" key="1">
    <citation type="journal article" date="2007" name="Int. J. Syst. Evol. Microbiol.">
        <title>Paenibacillus ginsengarvi sp. nov., isolated from soil from ginseng cultivation.</title>
        <authorList>
            <person name="Yoon M.H."/>
            <person name="Ten L.N."/>
            <person name="Im W.T."/>
        </authorList>
    </citation>
    <scope>NUCLEOTIDE SEQUENCE [LARGE SCALE GENOMIC DNA]</scope>
    <source>
        <strain evidence="14 15">KCTC 13059</strain>
    </source>
</reference>
<dbReference type="Pfam" id="PF00512">
    <property type="entry name" value="HisKA"/>
    <property type="match status" value="1"/>
</dbReference>
<keyword evidence="15" id="KW-1185">Reference proteome</keyword>
<dbReference type="EC" id="2.7.13.3" evidence="3"/>
<evidence type="ECO:0000313" key="14">
    <source>
        <dbReference type="EMBL" id="RKN60839.1"/>
    </source>
</evidence>
<keyword evidence="5" id="KW-0808">Transferase</keyword>
<keyword evidence="12" id="KW-0472">Membrane</keyword>
<dbReference type="SUPFAM" id="SSF55874">
    <property type="entry name" value="ATPase domain of HSP90 chaperone/DNA topoisomerase II/histidine kinase"/>
    <property type="match status" value="1"/>
</dbReference>
<keyword evidence="7" id="KW-0547">Nucleotide-binding</keyword>
<dbReference type="InterPro" id="IPR050351">
    <property type="entry name" value="BphY/WalK/GraS-like"/>
</dbReference>
<dbReference type="InterPro" id="IPR004358">
    <property type="entry name" value="Sig_transdc_His_kin-like_C"/>
</dbReference>
<keyword evidence="11" id="KW-0902">Two-component regulatory system</keyword>
<evidence type="ECO:0000256" key="5">
    <source>
        <dbReference type="ARBA" id="ARBA00022679"/>
    </source>
</evidence>
<dbReference type="GO" id="GO:0016036">
    <property type="term" value="P:cellular response to phosphate starvation"/>
    <property type="evidence" value="ECO:0007669"/>
    <property type="project" value="TreeGrafter"/>
</dbReference>
<dbReference type="EMBL" id="RBAH01000055">
    <property type="protein sequence ID" value="RKN60839.1"/>
    <property type="molecule type" value="Genomic_DNA"/>
</dbReference>
<dbReference type="InterPro" id="IPR003594">
    <property type="entry name" value="HATPase_dom"/>
</dbReference>